<reference evidence="2 3" key="1">
    <citation type="submission" date="2021-03" db="EMBL/GenBank/DDBJ databases">
        <title>Sequencing the genomes of 1000 actinobacteria strains.</title>
        <authorList>
            <person name="Klenk H.-P."/>
        </authorList>
    </citation>
    <scope>NUCLEOTIDE SEQUENCE [LARGE SCALE GENOMIC DNA]</scope>
    <source>
        <strain evidence="2 3">DSM 18824</strain>
    </source>
</reference>
<feature type="region of interest" description="Disordered" evidence="1">
    <location>
        <begin position="1"/>
        <end position="25"/>
    </location>
</feature>
<accession>A0ABS4UX39</accession>
<comment type="caution">
    <text evidence="2">The sequence shown here is derived from an EMBL/GenBank/DDBJ whole genome shotgun (WGS) entry which is preliminary data.</text>
</comment>
<name>A0ABS4UX39_9ACTN</name>
<gene>
    <name evidence="2" type="ORF">JOF29_007302</name>
</gene>
<evidence type="ECO:0000313" key="3">
    <source>
        <dbReference type="Proteomes" id="UP000755585"/>
    </source>
</evidence>
<dbReference type="EMBL" id="JAGINT010000002">
    <property type="protein sequence ID" value="MBP2356192.1"/>
    <property type="molecule type" value="Genomic_DNA"/>
</dbReference>
<evidence type="ECO:0000256" key="1">
    <source>
        <dbReference type="SAM" id="MobiDB-lite"/>
    </source>
</evidence>
<protein>
    <submittedName>
        <fullName evidence="2">Uncharacterized protein</fullName>
    </submittedName>
</protein>
<evidence type="ECO:0000313" key="2">
    <source>
        <dbReference type="EMBL" id="MBP2356192.1"/>
    </source>
</evidence>
<proteinExistence type="predicted"/>
<dbReference type="Proteomes" id="UP000755585">
    <property type="component" value="Unassembled WGS sequence"/>
</dbReference>
<keyword evidence="3" id="KW-1185">Reference proteome</keyword>
<organism evidence="2 3">
    <name type="scientific">Kribbella aluminosa</name>
    <dbReference type="NCBI Taxonomy" id="416017"/>
    <lineage>
        <taxon>Bacteria</taxon>
        <taxon>Bacillati</taxon>
        <taxon>Actinomycetota</taxon>
        <taxon>Actinomycetes</taxon>
        <taxon>Propionibacteriales</taxon>
        <taxon>Kribbellaceae</taxon>
        <taxon>Kribbella</taxon>
    </lineage>
</organism>
<sequence length="87" mass="8977">MDRAAIESATDESSGRKRTVPSTATISQPVRATATACPTVGVTTTPLVQSFHSPMRGRSTAGRMAARSAIPWARIPAAPPIAQACAT</sequence>